<evidence type="ECO:0000259" key="2">
    <source>
        <dbReference type="SMART" id="SM00327"/>
    </source>
</evidence>
<dbReference type="InterPro" id="IPR006538">
    <property type="entry name" value="CobT"/>
</dbReference>
<dbReference type="InterPro" id="IPR036465">
    <property type="entry name" value="vWFA_dom_sf"/>
</dbReference>
<feature type="compositionally biased region" description="Low complexity" evidence="1">
    <location>
        <begin position="240"/>
        <end position="249"/>
    </location>
</feature>
<dbReference type="Pfam" id="PF06213">
    <property type="entry name" value="CobT"/>
    <property type="match status" value="1"/>
</dbReference>
<dbReference type="KEGG" id="pdj:D0907_20720"/>
<dbReference type="Pfam" id="PF00092">
    <property type="entry name" value="VWA"/>
    <property type="match status" value="1"/>
</dbReference>
<dbReference type="PANTHER" id="PTHR31294">
    <property type="match status" value="1"/>
</dbReference>
<feature type="region of interest" description="Disordered" evidence="1">
    <location>
        <begin position="214"/>
        <end position="311"/>
    </location>
</feature>
<dbReference type="SUPFAM" id="SSF53300">
    <property type="entry name" value="vWA-like"/>
    <property type="match status" value="1"/>
</dbReference>
<evidence type="ECO:0000256" key="1">
    <source>
        <dbReference type="SAM" id="MobiDB-lite"/>
    </source>
</evidence>
<dbReference type="GO" id="GO:0009236">
    <property type="term" value="P:cobalamin biosynthetic process"/>
    <property type="evidence" value="ECO:0007669"/>
    <property type="project" value="InterPro"/>
</dbReference>
<dbReference type="PANTHER" id="PTHR31294:SF8">
    <property type="entry name" value="KERATIN-ASSOCIATED PROTEIN 21-1-RELATED"/>
    <property type="match status" value="1"/>
</dbReference>
<dbReference type="Gene3D" id="3.40.50.410">
    <property type="entry name" value="von Willebrand factor, type A domain"/>
    <property type="match status" value="1"/>
</dbReference>
<organism evidence="3 4">
    <name type="scientific">Pseudoalteromonas lipolytica</name>
    <dbReference type="NCBI Taxonomy" id="570156"/>
    <lineage>
        <taxon>Bacteria</taxon>
        <taxon>Pseudomonadati</taxon>
        <taxon>Pseudomonadota</taxon>
        <taxon>Gammaproteobacteria</taxon>
        <taxon>Alteromonadales</taxon>
        <taxon>Pseudoalteromonadaceae</taxon>
        <taxon>Pseudoalteromonas</taxon>
    </lineage>
</organism>
<name>A0AAD0S658_9GAMM</name>
<reference evidence="3 4" key="1">
    <citation type="submission" date="2018-08" db="EMBL/GenBank/DDBJ databases">
        <title>Draft genome sequence of Pseudoalteromonas donghaensis HJ51.</title>
        <authorList>
            <person name="Oh J."/>
            <person name="Roh D."/>
        </authorList>
    </citation>
    <scope>NUCLEOTIDE SEQUENCE [LARGE SCALE GENOMIC DNA]</scope>
    <source>
        <strain evidence="3 4">HJ51</strain>
        <plasmid evidence="3 4">unnamed2</plasmid>
    </source>
</reference>
<proteinExistence type="predicted"/>
<feature type="domain" description="VWFA" evidence="2">
    <location>
        <begin position="441"/>
        <end position="606"/>
    </location>
</feature>
<dbReference type="SMART" id="SM00327">
    <property type="entry name" value="VWA"/>
    <property type="match status" value="1"/>
</dbReference>
<dbReference type="InterPro" id="IPR002035">
    <property type="entry name" value="VWF_A"/>
</dbReference>
<feature type="compositionally biased region" description="Low complexity" evidence="1">
    <location>
        <begin position="256"/>
        <end position="297"/>
    </location>
</feature>
<geneLocation type="plasmid" evidence="3 4">
    <name>unnamed2</name>
</geneLocation>
<dbReference type="EMBL" id="CP032092">
    <property type="protein sequence ID" value="AXV67754.1"/>
    <property type="molecule type" value="Genomic_DNA"/>
</dbReference>
<evidence type="ECO:0000313" key="3">
    <source>
        <dbReference type="EMBL" id="AXV67754.1"/>
    </source>
</evidence>
<gene>
    <name evidence="3" type="ORF">D0907_20720</name>
</gene>
<dbReference type="AlphaFoldDB" id="A0AAD0S658"/>
<dbReference type="Proteomes" id="UP000264605">
    <property type="component" value="Plasmid unnamed2"/>
</dbReference>
<evidence type="ECO:0000313" key="4">
    <source>
        <dbReference type="Proteomes" id="UP000264605"/>
    </source>
</evidence>
<protein>
    <submittedName>
        <fullName evidence="3">VWA domain-containing protein</fullName>
    </submittedName>
</protein>
<keyword evidence="3" id="KW-0614">Plasmid</keyword>
<accession>A0AAD0S658</accession>
<feature type="compositionally biased region" description="Acidic residues" evidence="1">
    <location>
        <begin position="226"/>
        <end position="239"/>
    </location>
</feature>
<feature type="compositionally biased region" description="Low complexity" evidence="1">
    <location>
        <begin position="215"/>
        <end position="225"/>
    </location>
</feature>
<sequence>MQMNKSKLLKRFRMLSRVMSNRGDITINLTGNRCYTDYNSITLPVGDLENPDYLELLEGAIDHEVGHLRWTDRTWTAKSYEKGAFFNAIRNGIEDIRMERMVCLEWPGAILNLSKMVTQGIKKGWFSKPTDSFPPSLLLQAVVVYYGRYKINDQVQLNEFCEIAIALLTDCIGQKPVHDLILLLDTIPALRSNQHSYELTEQIIQLLKKIEFKPGDSQGNDSGDSQGDDSGDSQGDDSGDSQGNDSGDSQGDDSGDSQGNDSGDSQGNDSGDSQGNDSSDSQGNDSGDSQGNDSGDSQGDDSGDSQGQNSSVSQQVINFVNECLNADESQLMADLHEQVNNELEKMADEVRSSNDMEQLIDFNAPLISKNDRGTVGTADLNLAKRLSTPISRELHKIIYGLDRKSVNFSKQGRTVEANRLAGVKAGNFNVFKSERITKAPTMAISVLVDRSSSMSAFEMNGANTSALAINLAIDKLKGVNSECIYFSAGDLYEAKCFKSTTKAVKDNFRVSSRGGTHTGLSLYSVIRRLSLRVEQKKVVFIITDGQESDLKYLEKSIEMSELLGIQIVCIGINTGMLYGFENQELLNIQTVEELPSILKQVIKNKLIA</sequence>